<dbReference type="AlphaFoldDB" id="M2N9G2"/>
<dbReference type="KEGG" id="bcom:BAUCODRAFT_185821"/>
<dbReference type="HOGENOM" id="CLU_1786502_0_0_1"/>
<evidence type="ECO:0000313" key="3">
    <source>
        <dbReference type="Proteomes" id="UP000011761"/>
    </source>
</evidence>
<sequence>MFAILGHRPKLWTDNDVLNTEKEGRWFSRKNQARCILHIVLALQCSIIGFVASLACGSLSHRHACFHERRNARLHYMLPSCHLGNDAHLALGLAAIGGLSAAFLCCCKHAFTCSAGFRWSTPRWDQLLLSGDATMNETFVPVCLV</sequence>
<keyword evidence="1" id="KW-1133">Transmembrane helix</keyword>
<dbReference type="GeneID" id="19109530"/>
<proteinExistence type="predicted"/>
<evidence type="ECO:0000313" key="2">
    <source>
        <dbReference type="EMBL" id="EMD00824.1"/>
    </source>
</evidence>
<accession>M2N9G2</accession>
<protein>
    <submittedName>
        <fullName evidence="2">Uncharacterized protein</fullName>
    </submittedName>
</protein>
<keyword evidence="1" id="KW-0812">Transmembrane</keyword>
<organism evidence="2 3">
    <name type="scientific">Baudoinia panamericana (strain UAMH 10762)</name>
    <name type="common">Angels' share fungus</name>
    <name type="synonym">Baudoinia compniacensis (strain UAMH 10762)</name>
    <dbReference type="NCBI Taxonomy" id="717646"/>
    <lineage>
        <taxon>Eukaryota</taxon>
        <taxon>Fungi</taxon>
        <taxon>Dikarya</taxon>
        <taxon>Ascomycota</taxon>
        <taxon>Pezizomycotina</taxon>
        <taxon>Dothideomycetes</taxon>
        <taxon>Dothideomycetidae</taxon>
        <taxon>Mycosphaerellales</taxon>
        <taxon>Teratosphaeriaceae</taxon>
        <taxon>Baudoinia</taxon>
    </lineage>
</organism>
<keyword evidence="3" id="KW-1185">Reference proteome</keyword>
<name>M2N9G2_BAUPA</name>
<feature type="transmembrane region" description="Helical" evidence="1">
    <location>
        <begin position="35"/>
        <end position="55"/>
    </location>
</feature>
<keyword evidence="1" id="KW-0472">Membrane</keyword>
<dbReference type="Proteomes" id="UP000011761">
    <property type="component" value="Unassembled WGS sequence"/>
</dbReference>
<dbReference type="RefSeq" id="XP_007672008.1">
    <property type="nucleotide sequence ID" value="XM_007673818.1"/>
</dbReference>
<dbReference type="EMBL" id="KB445550">
    <property type="protein sequence ID" value="EMD00824.1"/>
    <property type="molecule type" value="Genomic_DNA"/>
</dbReference>
<gene>
    <name evidence="2" type="ORF">BAUCODRAFT_185821</name>
</gene>
<reference evidence="2 3" key="1">
    <citation type="journal article" date="2012" name="PLoS Pathog.">
        <title>Diverse lifestyles and strategies of plant pathogenesis encoded in the genomes of eighteen Dothideomycetes fungi.</title>
        <authorList>
            <person name="Ohm R.A."/>
            <person name="Feau N."/>
            <person name="Henrissat B."/>
            <person name="Schoch C.L."/>
            <person name="Horwitz B.A."/>
            <person name="Barry K.W."/>
            <person name="Condon B.J."/>
            <person name="Copeland A.C."/>
            <person name="Dhillon B."/>
            <person name="Glaser F."/>
            <person name="Hesse C.N."/>
            <person name="Kosti I."/>
            <person name="LaButti K."/>
            <person name="Lindquist E.A."/>
            <person name="Lucas S."/>
            <person name="Salamov A.A."/>
            <person name="Bradshaw R.E."/>
            <person name="Ciuffetti L."/>
            <person name="Hamelin R.C."/>
            <person name="Kema G.H.J."/>
            <person name="Lawrence C."/>
            <person name="Scott J.A."/>
            <person name="Spatafora J.W."/>
            <person name="Turgeon B.G."/>
            <person name="de Wit P.J.G.M."/>
            <person name="Zhong S."/>
            <person name="Goodwin S.B."/>
            <person name="Grigoriev I.V."/>
        </authorList>
    </citation>
    <scope>NUCLEOTIDE SEQUENCE [LARGE SCALE GENOMIC DNA]</scope>
    <source>
        <strain evidence="2 3">UAMH 10762</strain>
    </source>
</reference>
<evidence type="ECO:0000256" key="1">
    <source>
        <dbReference type="SAM" id="Phobius"/>
    </source>
</evidence>